<dbReference type="Gene3D" id="3.40.50.300">
    <property type="entry name" value="P-loop containing nucleotide triphosphate hydrolases"/>
    <property type="match status" value="1"/>
</dbReference>
<name>A0ABV0KBY9_9CYAN</name>
<dbReference type="InterPro" id="IPR027417">
    <property type="entry name" value="P-loop_NTPase"/>
</dbReference>
<dbReference type="Proteomes" id="UP001482513">
    <property type="component" value="Unassembled WGS sequence"/>
</dbReference>
<proteinExistence type="predicted"/>
<reference evidence="1 2" key="1">
    <citation type="submission" date="2022-04" db="EMBL/GenBank/DDBJ databases">
        <title>Positive selection, recombination, and allopatry shape intraspecific diversity of widespread and dominant cyanobacteria.</title>
        <authorList>
            <person name="Wei J."/>
            <person name="Shu W."/>
            <person name="Hu C."/>
        </authorList>
    </citation>
    <scope>NUCLEOTIDE SEQUENCE [LARGE SCALE GENOMIC DNA]</scope>
    <source>
        <strain evidence="1 2">DQ-A4</strain>
    </source>
</reference>
<organism evidence="1 2">
    <name type="scientific">Leptolyngbya subtilissima DQ-A4</name>
    <dbReference type="NCBI Taxonomy" id="2933933"/>
    <lineage>
        <taxon>Bacteria</taxon>
        <taxon>Bacillati</taxon>
        <taxon>Cyanobacteriota</taxon>
        <taxon>Cyanophyceae</taxon>
        <taxon>Leptolyngbyales</taxon>
        <taxon>Leptolyngbyaceae</taxon>
        <taxon>Leptolyngbya group</taxon>
        <taxon>Leptolyngbya</taxon>
    </lineage>
</organism>
<comment type="caution">
    <text evidence="1">The sequence shown here is derived from an EMBL/GenBank/DDBJ whole genome shotgun (WGS) entry which is preliminary data.</text>
</comment>
<dbReference type="SUPFAM" id="SSF52540">
    <property type="entry name" value="P-loop containing nucleoside triphosphate hydrolases"/>
    <property type="match status" value="1"/>
</dbReference>
<sequence length="467" mass="50045">MSNLVTKTLWIDTAEDAAEGMHNPKLYIGGGLAGGLILGSLLNPLTGLAALAYGIYLAWDANERNSDQIEAVGDGLVAHLLDKKHLRQYQADVGSDRVQAELAQAIARELRLSDEAEKLAKSMGLLGKNAPAAPPQLPPAAPEDVAALPAPIGASTRLNALPVAAAPAEAQQWDADEVAIAPTATGILQDCLAYPTILIYGPQGSGKSTLAHWLIQQRLAAGHHCEILDPHAAYGAWEGLPLYGAGMNYQACDDRLVAFADLVKSRYQVLSTKPNFNPKPHTLLTEEFTNWAQHCPHAGQFFGSSMSDLRKVNMFAVYVAHGRTLTSLGGKSGVAEQRDQTLLEIELSAIVGPGGKPMPSGKANVYYPGQKNTPIAVEVPTLELEQTANNQGLESAYSADSSNDEVAIIREVLIKANEPLLASQIRQKHRALKDGVDTKALEQKLERMAHEGFIDRIPETPPKYAVS</sequence>
<gene>
    <name evidence="1" type="ORF">NC992_25715</name>
</gene>
<evidence type="ECO:0000313" key="1">
    <source>
        <dbReference type="EMBL" id="MEP0950290.1"/>
    </source>
</evidence>
<evidence type="ECO:0000313" key="2">
    <source>
        <dbReference type="Proteomes" id="UP001482513"/>
    </source>
</evidence>
<protein>
    <submittedName>
        <fullName evidence="1">Uncharacterized protein</fullName>
    </submittedName>
</protein>
<dbReference type="EMBL" id="JAMPKX010000026">
    <property type="protein sequence ID" value="MEP0950290.1"/>
    <property type="molecule type" value="Genomic_DNA"/>
</dbReference>
<dbReference type="RefSeq" id="WP_190697352.1">
    <property type="nucleotide sequence ID" value="NZ_JAMPKX010000026.1"/>
</dbReference>
<accession>A0ABV0KBY9</accession>
<keyword evidence="2" id="KW-1185">Reference proteome</keyword>